<protein>
    <submittedName>
        <fullName evidence="7">Aminotransferase class I/II-fold pyridoxal phosphate-dependent enzyme</fullName>
    </submittedName>
</protein>
<dbReference type="Gene3D" id="1.10.10.10">
    <property type="entry name" value="Winged helix-like DNA-binding domain superfamily/Winged helix DNA-binding domain"/>
    <property type="match status" value="1"/>
</dbReference>
<keyword evidence="7" id="KW-0808">Transferase</keyword>
<dbReference type="PANTHER" id="PTHR46577">
    <property type="entry name" value="HTH-TYPE TRANSCRIPTIONAL REGULATORY PROTEIN GABR"/>
    <property type="match status" value="1"/>
</dbReference>
<evidence type="ECO:0000313" key="7">
    <source>
        <dbReference type="EMBL" id="MFD1834487.1"/>
    </source>
</evidence>
<proteinExistence type="inferred from homology"/>
<evidence type="ECO:0000256" key="5">
    <source>
        <dbReference type="ARBA" id="ARBA00023163"/>
    </source>
</evidence>
<dbReference type="InterPro" id="IPR036390">
    <property type="entry name" value="WH_DNA-bd_sf"/>
</dbReference>
<comment type="similarity">
    <text evidence="1">In the C-terminal section; belongs to the class-I pyridoxal-phosphate-dependent aminotransferase family.</text>
</comment>
<dbReference type="InterPro" id="IPR036388">
    <property type="entry name" value="WH-like_DNA-bd_sf"/>
</dbReference>
<sequence length="453" mass="47095">MGSTSSATITGATAAEIAASVRGLIERGDLPPGAALPPVRALAEQLGVNRNTAVAAYKRLARDGAVIAQGRAGTRVAGRPAVAQEGFAPAGTLRRLAGEVPEGTLRDLGTGNPAPALIPDLAPALAGAVGRPVLYGEPVIDPGFEAWARDWVAPHVPTGADAALTLTSGAVDAIERLLAQALVRGDAVALEDPCFLASIQTVRHGGYRAIPVAVDAEGMTPDGLRAALEAGARAVVTTPRAQNPTGASLSARRARELRAILAEHPYVLVIEDDYYSFLSRSPFRSIVGPGHHRWALVRSVSKFLGPDLCLAVTATDPATAERLALRLSPGTTWVSHLLQRLAHGVLRDEAALALIERAGAHYAERGAAAARALAAHGIEAAAGDGMSLWVPVPRPAPEVAAALARSGWLVRTGEEFRLEVGEEPSRHLRLTVHDLDDAELERLAADLAAAVAD</sequence>
<dbReference type="InterPro" id="IPR015424">
    <property type="entry name" value="PyrdxlP-dep_Trfase"/>
</dbReference>
<dbReference type="CDD" id="cd07377">
    <property type="entry name" value="WHTH_GntR"/>
    <property type="match status" value="1"/>
</dbReference>
<keyword evidence="4" id="KW-0238">DNA-binding</keyword>
<evidence type="ECO:0000259" key="6">
    <source>
        <dbReference type="PROSITE" id="PS50949"/>
    </source>
</evidence>
<evidence type="ECO:0000256" key="3">
    <source>
        <dbReference type="ARBA" id="ARBA00023015"/>
    </source>
</evidence>
<dbReference type="InterPro" id="IPR051446">
    <property type="entry name" value="HTH_trans_reg/aminotransferase"/>
</dbReference>
<evidence type="ECO:0000256" key="1">
    <source>
        <dbReference type="ARBA" id="ARBA00005384"/>
    </source>
</evidence>
<comment type="caution">
    <text evidence="7">The sequence shown here is derived from an EMBL/GenBank/DDBJ whole genome shotgun (WGS) entry which is preliminary data.</text>
</comment>
<dbReference type="InterPro" id="IPR000524">
    <property type="entry name" value="Tscrpt_reg_HTH_GntR"/>
</dbReference>
<keyword evidence="5" id="KW-0804">Transcription</keyword>
<dbReference type="RefSeq" id="WP_343903790.1">
    <property type="nucleotide sequence ID" value="NZ_BAAAIS010000002.1"/>
</dbReference>
<accession>A0ABW4PWI0</accession>
<organism evidence="7 8">
    <name type="scientific">Brachybacterium rhamnosum</name>
    <dbReference type="NCBI Taxonomy" id="173361"/>
    <lineage>
        <taxon>Bacteria</taxon>
        <taxon>Bacillati</taxon>
        <taxon>Actinomycetota</taxon>
        <taxon>Actinomycetes</taxon>
        <taxon>Micrococcales</taxon>
        <taxon>Dermabacteraceae</taxon>
        <taxon>Brachybacterium</taxon>
    </lineage>
</organism>
<dbReference type="Gene3D" id="3.40.640.10">
    <property type="entry name" value="Type I PLP-dependent aspartate aminotransferase-like (Major domain)"/>
    <property type="match status" value="1"/>
</dbReference>
<reference evidence="8" key="1">
    <citation type="journal article" date="2019" name="Int. J. Syst. Evol. Microbiol.">
        <title>The Global Catalogue of Microorganisms (GCM) 10K type strain sequencing project: providing services to taxonomists for standard genome sequencing and annotation.</title>
        <authorList>
            <consortium name="The Broad Institute Genomics Platform"/>
            <consortium name="The Broad Institute Genome Sequencing Center for Infectious Disease"/>
            <person name="Wu L."/>
            <person name="Ma J."/>
        </authorList>
    </citation>
    <scope>NUCLEOTIDE SEQUENCE [LARGE SCALE GENOMIC DNA]</scope>
    <source>
        <strain evidence="8">JCM 11650</strain>
    </source>
</reference>
<dbReference type="PANTHER" id="PTHR46577:SF1">
    <property type="entry name" value="HTH-TYPE TRANSCRIPTIONAL REGULATORY PROTEIN GABR"/>
    <property type="match status" value="1"/>
</dbReference>
<keyword evidence="3" id="KW-0805">Transcription regulation</keyword>
<dbReference type="GO" id="GO:0008483">
    <property type="term" value="F:transaminase activity"/>
    <property type="evidence" value="ECO:0007669"/>
    <property type="project" value="UniProtKB-KW"/>
</dbReference>
<dbReference type="PROSITE" id="PS50949">
    <property type="entry name" value="HTH_GNTR"/>
    <property type="match status" value="1"/>
</dbReference>
<gene>
    <name evidence="7" type="ORF">ACFSDA_05275</name>
</gene>
<keyword evidence="8" id="KW-1185">Reference proteome</keyword>
<keyword evidence="2" id="KW-0663">Pyridoxal phosphate</keyword>
<dbReference type="SMART" id="SM00345">
    <property type="entry name" value="HTH_GNTR"/>
    <property type="match status" value="1"/>
</dbReference>
<dbReference type="InterPro" id="IPR015421">
    <property type="entry name" value="PyrdxlP-dep_Trfase_major"/>
</dbReference>
<evidence type="ECO:0000256" key="4">
    <source>
        <dbReference type="ARBA" id="ARBA00023125"/>
    </source>
</evidence>
<dbReference type="Pfam" id="PF00392">
    <property type="entry name" value="GntR"/>
    <property type="match status" value="1"/>
</dbReference>
<keyword evidence="7" id="KW-0032">Aminotransferase</keyword>
<dbReference type="InterPro" id="IPR004839">
    <property type="entry name" value="Aminotransferase_I/II_large"/>
</dbReference>
<dbReference type="Pfam" id="PF00155">
    <property type="entry name" value="Aminotran_1_2"/>
    <property type="match status" value="1"/>
</dbReference>
<feature type="domain" description="HTH gntR-type" evidence="6">
    <location>
        <begin position="11"/>
        <end position="79"/>
    </location>
</feature>
<dbReference type="SUPFAM" id="SSF46785">
    <property type="entry name" value="Winged helix' DNA-binding domain"/>
    <property type="match status" value="1"/>
</dbReference>
<dbReference type="Proteomes" id="UP001597280">
    <property type="component" value="Unassembled WGS sequence"/>
</dbReference>
<evidence type="ECO:0000256" key="2">
    <source>
        <dbReference type="ARBA" id="ARBA00022898"/>
    </source>
</evidence>
<name>A0ABW4PWI0_9MICO</name>
<dbReference type="SUPFAM" id="SSF53383">
    <property type="entry name" value="PLP-dependent transferases"/>
    <property type="match status" value="1"/>
</dbReference>
<evidence type="ECO:0000313" key="8">
    <source>
        <dbReference type="Proteomes" id="UP001597280"/>
    </source>
</evidence>
<dbReference type="CDD" id="cd00609">
    <property type="entry name" value="AAT_like"/>
    <property type="match status" value="1"/>
</dbReference>
<dbReference type="EMBL" id="JBHUFL010000002">
    <property type="protein sequence ID" value="MFD1834487.1"/>
    <property type="molecule type" value="Genomic_DNA"/>
</dbReference>